<dbReference type="PANTHER" id="PTHR43138:SF1">
    <property type="entry name" value="N-ACETYLTRANSFERASE ACA1"/>
    <property type="match status" value="1"/>
</dbReference>
<dbReference type="Gene3D" id="3.40.630.30">
    <property type="match status" value="1"/>
</dbReference>
<feature type="domain" description="N-acetyltransferase" evidence="1">
    <location>
        <begin position="78"/>
        <end position="233"/>
    </location>
</feature>
<dbReference type="InterPro" id="IPR052742">
    <property type="entry name" value="Mito_N-acetyltransferase"/>
</dbReference>
<dbReference type="InterPro" id="IPR000182">
    <property type="entry name" value="GNAT_dom"/>
</dbReference>
<evidence type="ECO:0000313" key="3">
    <source>
        <dbReference type="Proteomes" id="UP000813824"/>
    </source>
</evidence>
<comment type="caution">
    <text evidence="2">The sequence shown here is derived from an EMBL/GenBank/DDBJ whole genome shotgun (WGS) entry which is preliminary data.</text>
</comment>
<name>A0A8K0XMP7_9AGAR</name>
<dbReference type="AlphaFoldDB" id="A0A8K0XMP7"/>
<dbReference type="Pfam" id="PF00583">
    <property type="entry name" value="Acetyltransf_1"/>
    <property type="match status" value="1"/>
</dbReference>
<reference evidence="2" key="1">
    <citation type="journal article" date="2021" name="New Phytol.">
        <title>Evolutionary innovations through gain and loss of genes in the ectomycorrhizal Boletales.</title>
        <authorList>
            <person name="Wu G."/>
            <person name="Miyauchi S."/>
            <person name="Morin E."/>
            <person name="Kuo A."/>
            <person name="Drula E."/>
            <person name="Varga T."/>
            <person name="Kohler A."/>
            <person name="Feng B."/>
            <person name="Cao Y."/>
            <person name="Lipzen A."/>
            <person name="Daum C."/>
            <person name="Hundley H."/>
            <person name="Pangilinan J."/>
            <person name="Johnson J."/>
            <person name="Barry K."/>
            <person name="LaButti K."/>
            <person name="Ng V."/>
            <person name="Ahrendt S."/>
            <person name="Min B."/>
            <person name="Choi I.G."/>
            <person name="Park H."/>
            <person name="Plett J.M."/>
            <person name="Magnuson J."/>
            <person name="Spatafora J.W."/>
            <person name="Nagy L.G."/>
            <person name="Henrissat B."/>
            <person name="Grigoriev I.V."/>
            <person name="Yang Z.L."/>
            <person name="Xu J."/>
            <person name="Martin F.M."/>
        </authorList>
    </citation>
    <scope>NUCLEOTIDE SEQUENCE</scope>
    <source>
        <strain evidence="2">KKN 215</strain>
    </source>
</reference>
<gene>
    <name evidence="2" type="ORF">BXZ70DRAFT_1072745</name>
</gene>
<sequence>MSAYGAITRSTKPQEVLPTTLWKSAKGYVTTHHLTLASASALPGLLPFLHSCFAEELERGMTYPQEILQGETYTQHMFEAYYFAADVIVAVVGQDVNAVGEKINGEVVSGLDIEAARNGRSWQECIAGCYYIKPNYPGRSSHICNAGFLVPVAQRAQGYGSLLARSYLYYAPRLGYEASVFNLVYVNNVASVRLWEGLGFTIAGRIPRAGRLRTADGSGEEYVDAWVFYKRFDPVEQ</sequence>
<dbReference type="GO" id="GO:0005634">
    <property type="term" value="C:nucleus"/>
    <property type="evidence" value="ECO:0007669"/>
    <property type="project" value="TreeGrafter"/>
</dbReference>
<dbReference type="OrthoDB" id="10264707at2759"/>
<protein>
    <recommendedName>
        <fullName evidence="1">N-acetyltransferase domain-containing protein</fullName>
    </recommendedName>
</protein>
<proteinExistence type="predicted"/>
<evidence type="ECO:0000259" key="1">
    <source>
        <dbReference type="PROSITE" id="PS51186"/>
    </source>
</evidence>
<dbReference type="PROSITE" id="PS51186">
    <property type="entry name" value="GNAT"/>
    <property type="match status" value="1"/>
</dbReference>
<dbReference type="InterPro" id="IPR016181">
    <property type="entry name" value="Acyl_CoA_acyltransferase"/>
</dbReference>
<dbReference type="SUPFAM" id="SSF55729">
    <property type="entry name" value="Acyl-CoA N-acyltransferases (Nat)"/>
    <property type="match status" value="1"/>
</dbReference>
<dbReference type="Proteomes" id="UP000813824">
    <property type="component" value="Unassembled WGS sequence"/>
</dbReference>
<organism evidence="2 3">
    <name type="scientific">Cristinia sonorae</name>
    <dbReference type="NCBI Taxonomy" id="1940300"/>
    <lineage>
        <taxon>Eukaryota</taxon>
        <taxon>Fungi</taxon>
        <taxon>Dikarya</taxon>
        <taxon>Basidiomycota</taxon>
        <taxon>Agaricomycotina</taxon>
        <taxon>Agaricomycetes</taxon>
        <taxon>Agaricomycetidae</taxon>
        <taxon>Agaricales</taxon>
        <taxon>Pleurotineae</taxon>
        <taxon>Stephanosporaceae</taxon>
        <taxon>Cristinia</taxon>
    </lineage>
</organism>
<keyword evidence="3" id="KW-1185">Reference proteome</keyword>
<dbReference type="EMBL" id="JAEVFJ010000027">
    <property type="protein sequence ID" value="KAH8093932.1"/>
    <property type="molecule type" value="Genomic_DNA"/>
</dbReference>
<dbReference type="PANTHER" id="PTHR43138">
    <property type="entry name" value="ACETYLTRANSFERASE, GNAT FAMILY"/>
    <property type="match status" value="1"/>
</dbReference>
<accession>A0A8K0XMP7</accession>
<dbReference type="GO" id="GO:0016747">
    <property type="term" value="F:acyltransferase activity, transferring groups other than amino-acyl groups"/>
    <property type="evidence" value="ECO:0007669"/>
    <property type="project" value="InterPro"/>
</dbReference>
<evidence type="ECO:0000313" key="2">
    <source>
        <dbReference type="EMBL" id="KAH8093932.1"/>
    </source>
</evidence>